<comment type="caution">
    <text evidence="1">The sequence shown here is derived from an EMBL/GenBank/DDBJ whole genome shotgun (WGS) entry which is preliminary data.</text>
</comment>
<dbReference type="Pfam" id="PF06999">
    <property type="entry name" value="Suc_Fer-like"/>
    <property type="match status" value="1"/>
</dbReference>
<dbReference type="Proteomes" id="UP000559182">
    <property type="component" value="Unassembled WGS sequence"/>
</dbReference>
<dbReference type="SUPFAM" id="SSF52833">
    <property type="entry name" value="Thioredoxin-like"/>
    <property type="match status" value="1"/>
</dbReference>
<evidence type="ECO:0000313" key="2">
    <source>
        <dbReference type="Proteomes" id="UP000559182"/>
    </source>
</evidence>
<accession>A0A839N4N3</accession>
<dbReference type="InterPro" id="IPR036249">
    <property type="entry name" value="Thioredoxin-like_sf"/>
</dbReference>
<dbReference type="CDD" id="cd03062">
    <property type="entry name" value="TRX_Fd_Sucrase"/>
    <property type="match status" value="1"/>
</dbReference>
<proteinExistence type="predicted"/>
<protein>
    <recommendedName>
        <fullName evidence="3">Sucrase ferredoxin</fullName>
    </recommendedName>
</protein>
<gene>
    <name evidence="1" type="ORF">FHU39_002251</name>
</gene>
<dbReference type="InterPro" id="IPR009737">
    <property type="entry name" value="Aim32/Apd1-like"/>
</dbReference>
<dbReference type="RefSeq" id="WP_183320406.1">
    <property type="nucleotide sequence ID" value="NZ_JACHVQ010000001.1"/>
</dbReference>
<dbReference type="EMBL" id="JACHVQ010000001">
    <property type="protein sequence ID" value="MBB2892267.1"/>
    <property type="molecule type" value="Genomic_DNA"/>
</dbReference>
<reference evidence="1 2" key="1">
    <citation type="submission" date="2020-08" db="EMBL/GenBank/DDBJ databases">
        <title>Sequencing the genomes of 1000 actinobacteria strains.</title>
        <authorList>
            <person name="Klenk H.-P."/>
        </authorList>
    </citation>
    <scope>NUCLEOTIDE SEQUENCE [LARGE SCALE GENOMIC DNA]</scope>
    <source>
        <strain evidence="1 2">DSM 105369</strain>
    </source>
</reference>
<evidence type="ECO:0008006" key="3">
    <source>
        <dbReference type="Google" id="ProtNLM"/>
    </source>
</evidence>
<sequence length="316" mass="34180">MTTHATPRPSDACSVEWDDADLPAWGSASYARFWVCLEQAGPWGHSAITESHLDHQVGMTLERACADRGGRLLLIRRPGAHADEPHEGPHTVLVAGCLDRDPWLLTGEIDDPAQLLGLPWDALLEDDPDAATERLPELEETRDPAMLICTNGKRDVCCAVRGRPIALELAAAHPDAIWECSHTGGHRFAPTGIALPSGQTYARLTPTLAEAALRAEHRHEVPDELASATHNRGRSCFRAPVQVAESFVRQQISEKHGPSLTASGTQVADGSWLCTVDHTDGRSWTVDITAEDGPDIKTSCAKSPVPSTVWRAALSQ</sequence>
<keyword evidence="2" id="KW-1185">Reference proteome</keyword>
<name>A0A839N4N3_9MICO</name>
<dbReference type="AlphaFoldDB" id="A0A839N4N3"/>
<evidence type="ECO:0000313" key="1">
    <source>
        <dbReference type="EMBL" id="MBB2892267.1"/>
    </source>
</evidence>
<organism evidence="1 2">
    <name type="scientific">Flexivirga oryzae</name>
    <dbReference type="NCBI Taxonomy" id="1794944"/>
    <lineage>
        <taxon>Bacteria</taxon>
        <taxon>Bacillati</taxon>
        <taxon>Actinomycetota</taxon>
        <taxon>Actinomycetes</taxon>
        <taxon>Micrococcales</taxon>
        <taxon>Dermacoccaceae</taxon>
        <taxon>Flexivirga</taxon>
    </lineage>
</organism>